<evidence type="ECO:0000313" key="7">
    <source>
        <dbReference type="Proteomes" id="UP001141933"/>
    </source>
</evidence>
<evidence type="ECO:0000259" key="4">
    <source>
        <dbReference type="PROSITE" id="PS50042"/>
    </source>
</evidence>
<reference evidence="6" key="1">
    <citation type="submission" date="2022-12" db="EMBL/GenBank/DDBJ databases">
        <title>Phocaeicola acetigenes sp. nov., isolated feces from a healthy human.</title>
        <authorList>
            <person name="Do H."/>
            <person name="Ha Y.B."/>
            <person name="Kim J.-S."/>
            <person name="Suh M.K."/>
            <person name="Kim H.S."/>
            <person name="Lee J.-S."/>
        </authorList>
    </citation>
    <scope>NUCLEOTIDE SEQUENCE</scope>
    <source>
        <strain evidence="6">KGMB11183</strain>
    </source>
</reference>
<keyword evidence="1" id="KW-0805">Transcription regulation</keyword>
<name>A0ABT4PJB2_9BACT</name>
<evidence type="ECO:0000256" key="2">
    <source>
        <dbReference type="ARBA" id="ARBA00023125"/>
    </source>
</evidence>
<keyword evidence="2" id="KW-0238">DNA-binding</keyword>
<dbReference type="Gene3D" id="2.60.120.10">
    <property type="entry name" value="Jelly Rolls"/>
    <property type="match status" value="1"/>
</dbReference>
<dbReference type="EMBL" id="JAPZVM010000009">
    <property type="protein sequence ID" value="MCZ8373150.1"/>
    <property type="molecule type" value="Genomic_DNA"/>
</dbReference>
<sequence length="225" mass="26107">MEITMYDKLLQLPLFQGLCQEDFTSILEKVRFEFNKYPAGSCIAQQGKACKQLIFILQGTVYAKSIDNEHGYVLYETFDSPQVIEPYSLFGMFPQYTASYHAQTDISTVSFNKSYVLSELNKYEIFQLNYLNVISNRAQNVYRKLWDTHIGNTAEKITNFLQLRCTKPAGEKTLQIKMEDLATLIDDTRINVSKVLNKFQEEGLIQLKRKEIHIPALEKLIEQYT</sequence>
<dbReference type="InterPro" id="IPR014710">
    <property type="entry name" value="RmlC-like_jellyroll"/>
</dbReference>
<gene>
    <name evidence="6" type="ORF">O6P32_10590</name>
</gene>
<dbReference type="SUPFAM" id="SSF46785">
    <property type="entry name" value="Winged helix' DNA-binding domain"/>
    <property type="match status" value="1"/>
</dbReference>
<dbReference type="Proteomes" id="UP001141933">
    <property type="component" value="Unassembled WGS sequence"/>
</dbReference>
<dbReference type="InterPro" id="IPR036390">
    <property type="entry name" value="WH_DNA-bd_sf"/>
</dbReference>
<evidence type="ECO:0000256" key="3">
    <source>
        <dbReference type="ARBA" id="ARBA00023163"/>
    </source>
</evidence>
<organism evidence="6 7">
    <name type="scientific">Phocaeicola acetigenes</name>
    <dbReference type="NCBI Taxonomy" id="3016083"/>
    <lineage>
        <taxon>Bacteria</taxon>
        <taxon>Pseudomonadati</taxon>
        <taxon>Bacteroidota</taxon>
        <taxon>Bacteroidia</taxon>
        <taxon>Bacteroidales</taxon>
        <taxon>Bacteroidaceae</taxon>
        <taxon>Phocaeicola</taxon>
    </lineage>
</organism>
<dbReference type="Pfam" id="PF13545">
    <property type="entry name" value="HTH_Crp_2"/>
    <property type="match status" value="1"/>
</dbReference>
<dbReference type="InterPro" id="IPR018490">
    <property type="entry name" value="cNMP-bd_dom_sf"/>
</dbReference>
<feature type="domain" description="Cyclic nucleotide-binding" evidence="4">
    <location>
        <begin position="14"/>
        <end position="113"/>
    </location>
</feature>
<dbReference type="Pfam" id="PF00027">
    <property type="entry name" value="cNMP_binding"/>
    <property type="match status" value="1"/>
</dbReference>
<accession>A0ABT4PJB2</accession>
<proteinExistence type="predicted"/>
<keyword evidence="3" id="KW-0804">Transcription</keyword>
<dbReference type="PROSITE" id="PS51063">
    <property type="entry name" value="HTH_CRP_2"/>
    <property type="match status" value="1"/>
</dbReference>
<dbReference type="InterPro" id="IPR000595">
    <property type="entry name" value="cNMP-bd_dom"/>
</dbReference>
<evidence type="ECO:0000256" key="1">
    <source>
        <dbReference type="ARBA" id="ARBA00023015"/>
    </source>
</evidence>
<protein>
    <submittedName>
        <fullName evidence="6">Crp/Fnr family transcriptional regulator</fullName>
    </submittedName>
</protein>
<comment type="caution">
    <text evidence="6">The sequence shown here is derived from an EMBL/GenBank/DDBJ whole genome shotgun (WGS) entry which is preliminary data.</text>
</comment>
<feature type="domain" description="HTH crp-type" evidence="5">
    <location>
        <begin position="151"/>
        <end position="218"/>
    </location>
</feature>
<evidence type="ECO:0000259" key="5">
    <source>
        <dbReference type="PROSITE" id="PS51063"/>
    </source>
</evidence>
<keyword evidence="7" id="KW-1185">Reference proteome</keyword>
<evidence type="ECO:0000313" key="6">
    <source>
        <dbReference type="EMBL" id="MCZ8373150.1"/>
    </source>
</evidence>
<dbReference type="RefSeq" id="WP_178266199.1">
    <property type="nucleotide sequence ID" value="NZ_JAPZVM010000009.1"/>
</dbReference>
<dbReference type="InterPro" id="IPR012318">
    <property type="entry name" value="HTH_CRP"/>
</dbReference>
<dbReference type="PROSITE" id="PS50042">
    <property type="entry name" value="CNMP_BINDING_3"/>
    <property type="match status" value="1"/>
</dbReference>
<dbReference type="SUPFAM" id="SSF51206">
    <property type="entry name" value="cAMP-binding domain-like"/>
    <property type="match status" value="1"/>
</dbReference>